<dbReference type="PANTHER" id="PTHR30137">
    <property type="entry name" value="LUCIFERASE-LIKE MONOOXYGENASE"/>
    <property type="match status" value="1"/>
</dbReference>
<evidence type="ECO:0000259" key="3">
    <source>
        <dbReference type="Pfam" id="PF00296"/>
    </source>
</evidence>
<protein>
    <submittedName>
        <fullName evidence="4">Putative LLM family oxidoreductase</fullName>
    </submittedName>
</protein>
<name>A0A4Q7V310_PSEST</name>
<feature type="domain" description="Luciferase-like" evidence="3">
    <location>
        <begin position="22"/>
        <end position="305"/>
    </location>
</feature>
<dbReference type="NCBIfam" id="TIGR03858">
    <property type="entry name" value="LLM_2I7G"/>
    <property type="match status" value="1"/>
</dbReference>
<reference evidence="4 5" key="1">
    <citation type="submission" date="2019-02" db="EMBL/GenBank/DDBJ databases">
        <title>Sequencing the genomes of 1000 actinobacteria strains.</title>
        <authorList>
            <person name="Klenk H.-P."/>
        </authorList>
    </citation>
    <scope>NUCLEOTIDE SEQUENCE [LARGE SCALE GENOMIC DNA]</scope>
    <source>
        <strain evidence="4 5">DSM 45779</strain>
    </source>
</reference>
<dbReference type="SUPFAM" id="SSF51679">
    <property type="entry name" value="Bacterial luciferase-like"/>
    <property type="match status" value="1"/>
</dbReference>
<keyword evidence="1" id="KW-0560">Oxidoreductase</keyword>
<dbReference type="GO" id="GO:0004497">
    <property type="term" value="F:monooxygenase activity"/>
    <property type="evidence" value="ECO:0007669"/>
    <property type="project" value="UniProtKB-KW"/>
</dbReference>
<evidence type="ECO:0000256" key="2">
    <source>
        <dbReference type="ARBA" id="ARBA00023033"/>
    </source>
</evidence>
<dbReference type="Pfam" id="PF00296">
    <property type="entry name" value="Bac_luciferase"/>
    <property type="match status" value="1"/>
</dbReference>
<keyword evidence="5" id="KW-1185">Reference proteome</keyword>
<evidence type="ECO:0000256" key="1">
    <source>
        <dbReference type="ARBA" id="ARBA00023002"/>
    </source>
</evidence>
<dbReference type="OrthoDB" id="9776438at2"/>
<gene>
    <name evidence="4" type="ORF">EV383_5711</name>
</gene>
<keyword evidence="2" id="KW-0503">Monooxygenase</keyword>
<accession>A0A4Q7V310</accession>
<organism evidence="4 5">
    <name type="scientific">Pseudonocardia sediminis</name>
    <dbReference type="NCBI Taxonomy" id="1397368"/>
    <lineage>
        <taxon>Bacteria</taxon>
        <taxon>Bacillati</taxon>
        <taxon>Actinomycetota</taxon>
        <taxon>Actinomycetes</taxon>
        <taxon>Pseudonocardiales</taxon>
        <taxon>Pseudonocardiaceae</taxon>
        <taxon>Pseudonocardia</taxon>
    </lineage>
</organism>
<dbReference type="GO" id="GO:0016705">
    <property type="term" value="F:oxidoreductase activity, acting on paired donors, with incorporation or reduction of molecular oxygen"/>
    <property type="evidence" value="ECO:0007669"/>
    <property type="project" value="InterPro"/>
</dbReference>
<dbReference type="Gene3D" id="3.20.20.30">
    <property type="entry name" value="Luciferase-like domain"/>
    <property type="match status" value="1"/>
</dbReference>
<dbReference type="Proteomes" id="UP000291591">
    <property type="component" value="Unassembled WGS sequence"/>
</dbReference>
<dbReference type="AlphaFoldDB" id="A0A4Q7V310"/>
<dbReference type="InterPro" id="IPR011251">
    <property type="entry name" value="Luciferase-like_dom"/>
</dbReference>
<dbReference type="EMBL" id="SHKL01000001">
    <property type="protein sequence ID" value="RZT88766.1"/>
    <property type="molecule type" value="Genomic_DNA"/>
</dbReference>
<dbReference type="InterPro" id="IPR022290">
    <property type="entry name" value="LLM_Atu2307-like"/>
</dbReference>
<proteinExistence type="predicted"/>
<dbReference type="InterPro" id="IPR036661">
    <property type="entry name" value="Luciferase-like_sf"/>
</dbReference>
<dbReference type="InterPro" id="IPR050766">
    <property type="entry name" value="Bact_Lucif_Oxidored"/>
</dbReference>
<evidence type="ECO:0000313" key="4">
    <source>
        <dbReference type="EMBL" id="RZT88766.1"/>
    </source>
</evidence>
<dbReference type="PANTHER" id="PTHR30137:SF8">
    <property type="entry name" value="BLR5498 PROTEIN"/>
    <property type="match status" value="1"/>
</dbReference>
<evidence type="ECO:0000313" key="5">
    <source>
        <dbReference type="Proteomes" id="UP000291591"/>
    </source>
</evidence>
<dbReference type="CDD" id="cd00347">
    <property type="entry name" value="Flavin_utilizing_monoxygenases"/>
    <property type="match status" value="1"/>
</dbReference>
<sequence>MHLGIDSFVAAVTDPATEAVVGPQERVAHLLEEIALADQVGLHSFGIGEHHRAEYYDSAPAVILAAAAARTSQIRLRSAVTVLSAADPVRVFEEFATVDLISRGRVELVVGRGSFTEAFPLFGLNLADYDDLFDEKLDLLLKIRENAEVTWSGRLRPALTGQGVYPRPVQERLPVWIGVGGTPQSFVRAGLLGLPLMVAIIGGQPQQFAPLIDLYRRAGAQAGHPPEALRVGLHCFGFLGDDVEKATSAFYPGWAEMFTKVSQERGFPPPNRRQFDATRGPDGAFFVGDPETVAAKCLRVSEQLGGVERINLQMTNPRLAHDDLLHSIELLGTKVAPLVAG</sequence>
<dbReference type="RefSeq" id="WP_130292786.1">
    <property type="nucleotide sequence ID" value="NZ_SHKL01000001.1"/>
</dbReference>
<comment type="caution">
    <text evidence="4">The sequence shown here is derived from an EMBL/GenBank/DDBJ whole genome shotgun (WGS) entry which is preliminary data.</text>
</comment>
<dbReference type="GO" id="GO:0005829">
    <property type="term" value="C:cytosol"/>
    <property type="evidence" value="ECO:0007669"/>
    <property type="project" value="TreeGrafter"/>
</dbReference>